<dbReference type="InterPro" id="IPR001452">
    <property type="entry name" value="SH3_domain"/>
</dbReference>
<dbReference type="Pfam" id="PF07653">
    <property type="entry name" value="SH3_2"/>
    <property type="match status" value="1"/>
</dbReference>
<comment type="caution">
    <text evidence="3">The sequence shown here is derived from an EMBL/GenBank/DDBJ whole genome shotgun (WGS) entry which is preliminary data.</text>
</comment>
<dbReference type="GO" id="GO:0043197">
    <property type="term" value="C:dendritic spine"/>
    <property type="evidence" value="ECO:0007669"/>
    <property type="project" value="TreeGrafter"/>
</dbReference>
<dbReference type="InterPro" id="IPR036028">
    <property type="entry name" value="SH3-like_dom_sf"/>
</dbReference>
<dbReference type="InterPro" id="IPR036034">
    <property type="entry name" value="PDZ_sf"/>
</dbReference>
<sequence>MLVQGRARRCCKIGFYDAALERAVSPHAAERGCVRLKCSLSKFSSRNRRGNCSPSAITAPERRAYAEPEWRSAFGPVLSIGEGGFWEGSVKGRTGWFPADCVEEVQMRQYDPRLETREDRTKRLFRHYTVGSYDNFTSYSDYIIEEKNAVLQKKENEGFGFVLRGRKAVLGVPRPIQPPRQTCSERVRPAARWVIRLHASAPVTFSIARACCSPVSGSALPDISERRSASAFGQ</sequence>
<dbReference type="PANTHER" id="PTHR24135:SF4">
    <property type="entry name" value="SH3 AND MULTIPLE ANKYRIN REPEAT DOMAINS PROTEIN 3"/>
    <property type="match status" value="1"/>
</dbReference>
<name>A0A9D3RWT0_ANGAN</name>
<gene>
    <name evidence="3" type="ORF">ANANG_G00146010</name>
</gene>
<dbReference type="EMBL" id="JAFIRN010000007">
    <property type="protein sequence ID" value="KAG5846088.1"/>
    <property type="molecule type" value="Genomic_DNA"/>
</dbReference>
<dbReference type="GO" id="GO:0030160">
    <property type="term" value="F:synaptic receptor adaptor activity"/>
    <property type="evidence" value="ECO:0007669"/>
    <property type="project" value="TreeGrafter"/>
</dbReference>
<dbReference type="InterPro" id="IPR051569">
    <property type="entry name" value="SHANK"/>
</dbReference>
<dbReference type="SUPFAM" id="SSF50044">
    <property type="entry name" value="SH3-domain"/>
    <property type="match status" value="1"/>
</dbReference>
<dbReference type="Proteomes" id="UP001044222">
    <property type="component" value="Chromosome 7"/>
</dbReference>
<evidence type="ECO:0000256" key="1">
    <source>
        <dbReference type="ARBA" id="ARBA00022443"/>
    </source>
</evidence>
<feature type="domain" description="SH3" evidence="2">
    <location>
        <begin position="82"/>
        <end position="105"/>
    </location>
</feature>
<dbReference type="PANTHER" id="PTHR24135">
    <property type="entry name" value="SH3 AND MULTIPLE ANKYRIN REPEAT DOMAINS PROTEIN"/>
    <property type="match status" value="1"/>
</dbReference>
<dbReference type="GO" id="GO:0014069">
    <property type="term" value="C:postsynaptic density"/>
    <property type="evidence" value="ECO:0007669"/>
    <property type="project" value="TreeGrafter"/>
</dbReference>
<evidence type="ECO:0000313" key="3">
    <source>
        <dbReference type="EMBL" id="KAG5846088.1"/>
    </source>
</evidence>
<proteinExistence type="predicted"/>
<reference evidence="3" key="1">
    <citation type="submission" date="2021-01" db="EMBL/GenBank/DDBJ databases">
        <title>A chromosome-scale assembly of European eel, Anguilla anguilla.</title>
        <authorList>
            <person name="Henkel C."/>
            <person name="Jong-Raadsen S.A."/>
            <person name="Dufour S."/>
            <person name="Weltzien F.-A."/>
            <person name="Palstra A.P."/>
            <person name="Pelster B."/>
            <person name="Spaink H.P."/>
            <person name="Van Den Thillart G.E."/>
            <person name="Jansen H."/>
            <person name="Zahm M."/>
            <person name="Klopp C."/>
            <person name="Cedric C."/>
            <person name="Louis A."/>
            <person name="Berthelot C."/>
            <person name="Parey E."/>
            <person name="Roest Crollius H."/>
            <person name="Montfort J."/>
            <person name="Robinson-Rechavi M."/>
            <person name="Bucao C."/>
            <person name="Bouchez O."/>
            <person name="Gislard M."/>
            <person name="Lluch J."/>
            <person name="Milhes M."/>
            <person name="Lampietro C."/>
            <person name="Lopez Roques C."/>
            <person name="Donnadieu C."/>
            <person name="Braasch I."/>
            <person name="Desvignes T."/>
            <person name="Postlethwait J."/>
            <person name="Bobe J."/>
            <person name="Guiguen Y."/>
            <person name="Dirks R."/>
        </authorList>
    </citation>
    <scope>NUCLEOTIDE SEQUENCE</scope>
    <source>
        <strain evidence="3">Tag_6206</strain>
        <tissue evidence="3">Liver</tissue>
    </source>
</reference>
<evidence type="ECO:0000313" key="4">
    <source>
        <dbReference type="Proteomes" id="UP001044222"/>
    </source>
</evidence>
<evidence type="ECO:0000259" key="2">
    <source>
        <dbReference type="Pfam" id="PF07653"/>
    </source>
</evidence>
<accession>A0A9D3RWT0</accession>
<dbReference type="GO" id="GO:0035255">
    <property type="term" value="F:ionotropic glutamate receptor binding"/>
    <property type="evidence" value="ECO:0007669"/>
    <property type="project" value="TreeGrafter"/>
</dbReference>
<dbReference type="Gene3D" id="2.30.42.10">
    <property type="match status" value="1"/>
</dbReference>
<keyword evidence="1" id="KW-0728">SH3 domain</keyword>
<protein>
    <recommendedName>
        <fullName evidence="2">SH3 domain-containing protein</fullName>
    </recommendedName>
</protein>
<dbReference type="GO" id="GO:0045211">
    <property type="term" value="C:postsynaptic membrane"/>
    <property type="evidence" value="ECO:0007669"/>
    <property type="project" value="TreeGrafter"/>
</dbReference>
<organism evidence="3 4">
    <name type="scientific">Anguilla anguilla</name>
    <name type="common">European freshwater eel</name>
    <name type="synonym">Muraena anguilla</name>
    <dbReference type="NCBI Taxonomy" id="7936"/>
    <lineage>
        <taxon>Eukaryota</taxon>
        <taxon>Metazoa</taxon>
        <taxon>Chordata</taxon>
        <taxon>Craniata</taxon>
        <taxon>Vertebrata</taxon>
        <taxon>Euteleostomi</taxon>
        <taxon>Actinopterygii</taxon>
        <taxon>Neopterygii</taxon>
        <taxon>Teleostei</taxon>
        <taxon>Anguilliformes</taxon>
        <taxon>Anguillidae</taxon>
        <taxon>Anguilla</taxon>
    </lineage>
</organism>
<keyword evidence="4" id="KW-1185">Reference proteome</keyword>
<dbReference type="AlphaFoldDB" id="A0A9D3RWT0"/>
<dbReference type="Gene3D" id="2.30.30.40">
    <property type="entry name" value="SH3 Domains"/>
    <property type="match status" value="1"/>
</dbReference>